<accession>A0A0F9I1D7</accession>
<dbReference type="AlphaFoldDB" id="A0A0F9I1D7"/>
<dbReference type="EMBL" id="LAZR01015376">
    <property type="protein sequence ID" value="KKM13454.1"/>
    <property type="molecule type" value="Genomic_DNA"/>
</dbReference>
<sequence>MTTLERLRIAGELCMKWKRMMELMFERLGERLEK</sequence>
<protein>
    <submittedName>
        <fullName evidence="1">Uncharacterized protein</fullName>
    </submittedName>
</protein>
<organism evidence="1">
    <name type="scientific">marine sediment metagenome</name>
    <dbReference type="NCBI Taxonomy" id="412755"/>
    <lineage>
        <taxon>unclassified sequences</taxon>
        <taxon>metagenomes</taxon>
        <taxon>ecological metagenomes</taxon>
    </lineage>
</organism>
<name>A0A0F9I1D7_9ZZZZ</name>
<gene>
    <name evidence="1" type="ORF">LCGC14_1715980</name>
</gene>
<proteinExistence type="predicted"/>
<comment type="caution">
    <text evidence="1">The sequence shown here is derived from an EMBL/GenBank/DDBJ whole genome shotgun (WGS) entry which is preliminary data.</text>
</comment>
<reference evidence="1" key="1">
    <citation type="journal article" date="2015" name="Nature">
        <title>Complex archaea that bridge the gap between prokaryotes and eukaryotes.</title>
        <authorList>
            <person name="Spang A."/>
            <person name="Saw J.H."/>
            <person name="Jorgensen S.L."/>
            <person name="Zaremba-Niedzwiedzka K."/>
            <person name="Martijn J."/>
            <person name="Lind A.E."/>
            <person name="van Eijk R."/>
            <person name="Schleper C."/>
            <person name="Guy L."/>
            <person name="Ettema T.J."/>
        </authorList>
    </citation>
    <scope>NUCLEOTIDE SEQUENCE</scope>
</reference>
<evidence type="ECO:0000313" key="1">
    <source>
        <dbReference type="EMBL" id="KKM13454.1"/>
    </source>
</evidence>